<dbReference type="PANTHER" id="PTHR23150">
    <property type="entry name" value="SULFATASE MODIFYING FACTOR 1, 2"/>
    <property type="match status" value="1"/>
</dbReference>
<reference evidence="3 4" key="1">
    <citation type="submission" date="2018-11" db="EMBL/GenBank/DDBJ databases">
        <title>Draft genome sequence of Ferruginibacter sp. BO-59.</title>
        <authorList>
            <person name="Im W.T."/>
        </authorList>
    </citation>
    <scope>NUCLEOTIDE SEQUENCE [LARGE SCALE GENOMIC DNA]</scope>
    <source>
        <strain evidence="3 4">BO-59</strain>
    </source>
</reference>
<dbReference type="InterPro" id="IPR051043">
    <property type="entry name" value="Sulfatase_Mod_Factor_Kinase"/>
</dbReference>
<dbReference type="SUPFAM" id="SSF56436">
    <property type="entry name" value="C-type lectin-like"/>
    <property type="match status" value="1"/>
</dbReference>
<proteinExistence type="predicted"/>
<evidence type="ECO:0000313" key="4">
    <source>
        <dbReference type="Proteomes" id="UP000267223"/>
    </source>
</evidence>
<evidence type="ECO:0000313" key="3">
    <source>
        <dbReference type="EMBL" id="RNI38904.1"/>
    </source>
</evidence>
<sequence length="323" mass="36930">MIGKFTAFLIFVFTIFCLEGFAQNDTSKDFTSYTQNIPGTDVSFKMIAIPAGTFRMGSPENEKGHRADEGSATEVKLNAFWMEEHEVTYDEFVLFLDEGRDTGPLPDGVTRPSPPYVDFTLGMGKSGGFPANSMSQYGALMYCKWLYNKTGIFYRLPTEAEWEYGCRAGSEKAYSFGDNENELKNYAWYAANSDNKYHQIKKLKPNSWGLYDMYGNIAEWTLDQYDENYFEKIKNSTENPLMKPETKYPITLKGGHFRDEASNLRSAARLASSRKWNARDPQIPKSKWWIADAPFVGFRIVRPLQQPSPNEINEFFTQVLGLN</sequence>
<comment type="caution">
    <text evidence="3">The sequence shown here is derived from an EMBL/GenBank/DDBJ whole genome shotgun (WGS) entry which is preliminary data.</text>
</comment>
<dbReference type="OrthoDB" id="9768004at2"/>
<evidence type="ECO:0000256" key="1">
    <source>
        <dbReference type="SAM" id="SignalP"/>
    </source>
</evidence>
<feature type="domain" description="Sulfatase-modifying factor enzyme-like" evidence="2">
    <location>
        <begin position="45"/>
        <end position="278"/>
    </location>
</feature>
<dbReference type="Gene3D" id="3.90.1580.10">
    <property type="entry name" value="paralog of FGE (formylglycine-generating enzyme)"/>
    <property type="match status" value="1"/>
</dbReference>
<evidence type="ECO:0000259" key="2">
    <source>
        <dbReference type="Pfam" id="PF03781"/>
    </source>
</evidence>
<feature type="signal peptide" evidence="1">
    <location>
        <begin position="1"/>
        <end position="24"/>
    </location>
</feature>
<dbReference type="GO" id="GO:0120147">
    <property type="term" value="F:formylglycine-generating oxidase activity"/>
    <property type="evidence" value="ECO:0007669"/>
    <property type="project" value="TreeGrafter"/>
</dbReference>
<dbReference type="InterPro" id="IPR016187">
    <property type="entry name" value="CTDL_fold"/>
</dbReference>
<keyword evidence="4" id="KW-1185">Reference proteome</keyword>
<dbReference type="Pfam" id="PF03781">
    <property type="entry name" value="FGE-sulfatase"/>
    <property type="match status" value="1"/>
</dbReference>
<name>A0A3M9NMK9_9BACT</name>
<dbReference type="AlphaFoldDB" id="A0A3M9NMK9"/>
<keyword evidence="1" id="KW-0732">Signal</keyword>
<dbReference type="InterPro" id="IPR042095">
    <property type="entry name" value="SUMF_sf"/>
</dbReference>
<dbReference type="Proteomes" id="UP000267223">
    <property type="component" value="Unassembled WGS sequence"/>
</dbReference>
<gene>
    <name evidence="3" type="ORF">EFY79_04365</name>
</gene>
<accession>A0A3M9NMK9</accession>
<dbReference type="InterPro" id="IPR005532">
    <property type="entry name" value="SUMF_dom"/>
</dbReference>
<dbReference type="PANTHER" id="PTHR23150:SF19">
    <property type="entry name" value="FORMYLGLYCINE-GENERATING ENZYME"/>
    <property type="match status" value="1"/>
</dbReference>
<dbReference type="EMBL" id="RJJR01000002">
    <property type="protein sequence ID" value="RNI38904.1"/>
    <property type="molecule type" value="Genomic_DNA"/>
</dbReference>
<dbReference type="RefSeq" id="WP_123119467.1">
    <property type="nucleotide sequence ID" value="NZ_RJJR01000002.1"/>
</dbReference>
<feature type="chain" id="PRO_5018158156" evidence="1">
    <location>
        <begin position="25"/>
        <end position="323"/>
    </location>
</feature>
<organism evidence="3 4">
    <name type="scientific">Hanamia caeni</name>
    <dbReference type="NCBI Taxonomy" id="2294116"/>
    <lineage>
        <taxon>Bacteria</taxon>
        <taxon>Pseudomonadati</taxon>
        <taxon>Bacteroidota</taxon>
        <taxon>Chitinophagia</taxon>
        <taxon>Chitinophagales</taxon>
        <taxon>Chitinophagaceae</taxon>
        <taxon>Hanamia</taxon>
    </lineage>
</organism>
<protein>
    <submittedName>
        <fullName evidence="3">Formylglycine-generating enzyme family protein</fullName>
    </submittedName>
</protein>